<sequence>MTDTKRRVKLYALNADRQWDDRGTGHVSSAYVDRLKGMSLLVKAESDGSLLLESKILADTAYQKQQETLIVWSEGDNYDLALSFQERAGCDEIWAKICQVQGKDPSVDITQEIAEEEDERFDDTNDTGLSASVARHVVTCRPLLGTNSLSVELPLCESDRLDEINELMVTCLPYPIKREKLAIALETESYIKKLLALFRALEEQKSVRSLHKLYDIFKNIFLLNKNPLFEVMLSDESLWDIIGVFEYDPSLPAPKRHREYLKSVSRFKEVIPLGNSELVAKIHQTYRVQYIQEVVLPTPSVFEENMLSTLSSFIFFNKVEIVSLIQEDEKFLRQLFAQLSDESTAEDKRRDLVLFLKEFCTFSQTLQPQNRENFFKALASLGILSTLEVILSMEDPTIKLASVDILTYVVEYSPSMVREYALQQENDEEQFITNIIIEQMICDSDPDLGMATQLSGIIKLLVDPENMLAATVVNKSEKTDFLNYFYKHCMHVLIAPVLASTQDDKVVQRLAQQQSGQSAQLLSIILELLAFCVEHHAYHIRNYILHRELLKRILLLIHSRHTFLVLTALRFVRKIIGLKDEFYNRHIIHCNLMAPIVERLITNNGRYNLLDSAIVELFEFVRAEEIKSLCVYIMEKFWKQLESIDYVRTFKGLKLQYEQHQDRLKDKDTSVPLLLCPPLTPSSPDRNSVLLSRRFRRDARDLEDEEEMWFNNDDDDDCDANSLSDSLNYKLEAEYDFNKKALERKNIGLSYQDIDSVKKSFELETNQNKSTLRPSTPRRAPLTTPTSQSSPSDITSSRKGLVDYDIQPDEDSDEESGDESPDSDSEHISAKRQRLSNS</sequence>
<keyword evidence="3" id="KW-0539">Nucleus</keyword>
<evidence type="ECO:0000256" key="1">
    <source>
        <dbReference type="ARBA" id="ARBA00004123"/>
    </source>
</evidence>
<evidence type="ECO:0000256" key="2">
    <source>
        <dbReference type="ARBA" id="ARBA00008809"/>
    </source>
</evidence>
<dbReference type="EMBL" id="OC861137">
    <property type="protein sequence ID" value="CAD7629197.1"/>
    <property type="molecule type" value="Genomic_DNA"/>
</dbReference>
<dbReference type="InterPro" id="IPR051137">
    <property type="entry name" value="PP4R3-like"/>
</dbReference>
<evidence type="ECO:0000313" key="7">
    <source>
        <dbReference type="EMBL" id="CAD7629197.1"/>
    </source>
</evidence>
<dbReference type="Gene3D" id="1.25.10.10">
    <property type="entry name" value="Leucine-rich Repeat Variant"/>
    <property type="match status" value="1"/>
</dbReference>
<dbReference type="GO" id="GO:0072542">
    <property type="term" value="F:protein phosphatase activator activity"/>
    <property type="evidence" value="ECO:0007669"/>
    <property type="project" value="TreeGrafter"/>
</dbReference>
<dbReference type="InterPro" id="IPR006887">
    <property type="entry name" value="P4R3-like_central_dom"/>
</dbReference>
<dbReference type="SUPFAM" id="SSF50729">
    <property type="entry name" value="PH domain-like"/>
    <property type="match status" value="1"/>
</dbReference>
<dbReference type="GO" id="GO:0006974">
    <property type="term" value="P:DNA damage response"/>
    <property type="evidence" value="ECO:0007669"/>
    <property type="project" value="TreeGrafter"/>
</dbReference>
<feature type="domain" description="Serine/threonine-protein phosphatase 4 regulatory subunit 3-like central" evidence="5">
    <location>
        <begin position="163"/>
        <end position="659"/>
    </location>
</feature>
<dbReference type="GO" id="GO:0030289">
    <property type="term" value="C:protein phosphatase 4 complex"/>
    <property type="evidence" value="ECO:0007669"/>
    <property type="project" value="TreeGrafter"/>
</dbReference>
<dbReference type="PANTHER" id="PTHR23318">
    <property type="entry name" value="ATP SYNTHASE GAMMA-RELATED"/>
    <property type="match status" value="1"/>
</dbReference>
<dbReference type="GO" id="GO:0005654">
    <property type="term" value="C:nucleoplasm"/>
    <property type="evidence" value="ECO:0007669"/>
    <property type="project" value="TreeGrafter"/>
</dbReference>
<dbReference type="Pfam" id="PF22972">
    <property type="entry name" value="EVH1_PP4R3"/>
    <property type="match status" value="1"/>
</dbReference>
<dbReference type="SUPFAM" id="SSF48371">
    <property type="entry name" value="ARM repeat"/>
    <property type="match status" value="1"/>
</dbReference>
<organism evidence="7">
    <name type="scientific">Medioppia subpectinata</name>
    <dbReference type="NCBI Taxonomy" id="1979941"/>
    <lineage>
        <taxon>Eukaryota</taxon>
        <taxon>Metazoa</taxon>
        <taxon>Ecdysozoa</taxon>
        <taxon>Arthropoda</taxon>
        <taxon>Chelicerata</taxon>
        <taxon>Arachnida</taxon>
        <taxon>Acari</taxon>
        <taxon>Acariformes</taxon>
        <taxon>Sarcoptiformes</taxon>
        <taxon>Oribatida</taxon>
        <taxon>Brachypylina</taxon>
        <taxon>Oppioidea</taxon>
        <taxon>Oppiidae</taxon>
        <taxon>Medioppia</taxon>
    </lineage>
</organism>
<dbReference type="AlphaFoldDB" id="A0A7R9Q1U9"/>
<feature type="region of interest" description="Disordered" evidence="4">
    <location>
        <begin position="765"/>
        <end position="838"/>
    </location>
</feature>
<feature type="domain" description="PP4R3 EVH1-like" evidence="6">
    <location>
        <begin position="6"/>
        <end position="101"/>
    </location>
</feature>
<evidence type="ECO:0000259" key="5">
    <source>
        <dbReference type="Pfam" id="PF04802"/>
    </source>
</evidence>
<dbReference type="EMBL" id="CAJPIZ010006562">
    <property type="protein sequence ID" value="CAG2109627.1"/>
    <property type="molecule type" value="Genomic_DNA"/>
</dbReference>
<evidence type="ECO:0000256" key="4">
    <source>
        <dbReference type="SAM" id="MobiDB-lite"/>
    </source>
</evidence>
<accession>A0A7R9Q1U9</accession>
<dbReference type="Pfam" id="PF04802">
    <property type="entry name" value="PP4R3"/>
    <property type="match status" value="1"/>
</dbReference>
<comment type="similarity">
    <text evidence="2">Belongs to the SMEK family.</text>
</comment>
<protein>
    <recommendedName>
        <fullName evidence="9">Serine/threonine-protein phosphatase 4 regulatory subunit 3</fullName>
    </recommendedName>
</protein>
<dbReference type="InterPro" id="IPR055236">
    <property type="entry name" value="EVH1_PP4R3"/>
</dbReference>
<dbReference type="Proteomes" id="UP000759131">
    <property type="component" value="Unassembled WGS sequence"/>
</dbReference>
<feature type="compositionally biased region" description="Polar residues" evidence="4">
    <location>
        <begin position="765"/>
        <end position="774"/>
    </location>
</feature>
<dbReference type="InterPro" id="IPR016024">
    <property type="entry name" value="ARM-type_fold"/>
</dbReference>
<dbReference type="InterPro" id="IPR011989">
    <property type="entry name" value="ARM-like"/>
</dbReference>
<comment type="subcellular location">
    <subcellularLocation>
        <location evidence="1">Nucleus</location>
    </subcellularLocation>
</comment>
<dbReference type="PANTHER" id="PTHR23318:SF0">
    <property type="entry name" value="SERINE_THREONINE-PROTEIN PHOSPHATASE 4 REGULATORY SUBUNIT 3"/>
    <property type="match status" value="1"/>
</dbReference>
<evidence type="ECO:0000256" key="3">
    <source>
        <dbReference type="ARBA" id="ARBA00023242"/>
    </source>
</evidence>
<feature type="compositionally biased region" description="Acidic residues" evidence="4">
    <location>
        <begin position="806"/>
        <end position="823"/>
    </location>
</feature>
<dbReference type="FunFam" id="2.30.29.30:FF:000051">
    <property type="entry name" value="Serine/threonine-protein phosphatase 4 regulatory subunit 3B"/>
    <property type="match status" value="1"/>
</dbReference>
<keyword evidence="8" id="KW-1185">Reference proteome</keyword>
<evidence type="ECO:0008006" key="9">
    <source>
        <dbReference type="Google" id="ProtNLM"/>
    </source>
</evidence>
<gene>
    <name evidence="7" type="ORF">OSB1V03_LOCUS9614</name>
</gene>
<name>A0A7R9Q1U9_9ACAR</name>
<evidence type="ECO:0000313" key="8">
    <source>
        <dbReference type="Proteomes" id="UP000759131"/>
    </source>
</evidence>
<reference evidence="7" key="1">
    <citation type="submission" date="2020-11" db="EMBL/GenBank/DDBJ databases">
        <authorList>
            <person name="Tran Van P."/>
        </authorList>
    </citation>
    <scope>NUCLEOTIDE SEQUENCE</scope>
</reference>
<dbReference type="InterPro" id="IPR011993">
    <property type="entry name" value="PH-like_dom_sf"/>
</dbReference>
<dbReference type="OrthoDB" id="27483at2759"/>
<evidence type="ECO:0000259" key="6">
    <source>
        <dbReference type="Pfam" id="PF22972"/>
    </source>
</evidence>
<feature type="compositionally biased region" description="Low complexity" evidence="4">
    <location>
        <begin position="781"/>
        <end position="797"/>
    </location>
</feature>
<dbReference type="Gene3D" id="2.30.29.30">
    <property type="entry name" value="Pleckstrin-homology domain (PH domain)/Phosphotyrosine-binding domain (PTB)"/>
    <property type="match status" value="1"/>
</dbReference>
<proteinExistence type="inferred from homology"/>